<accession>A0ABP0AMV4</accession>
<name>A0ABP0AMV4_9PEZI</name>
<evidence type="ECO:0000256" key="1">
    <source>
        <dbReference type="SAM" id="MobiDB-lite"/>
    </source>
</evidence>
<dbReference type="EMBL" id="CAWUHD010000001">
    <property type="protein sequence ID" value="CAK7208204.1"/>
    <property type="molecule type" value="Genomic_DNA"/>
</dbReference>
<feature type="domain" description="SET" evidence="2">
    <location>
        <begin position="18"/>
        <end position="281"/>
    </location>
</feature>
<dbReference type="Gene3D" id="3.90.1410.10">
    <property type="entry name" value="set domain protein methyltransferase, domain 1"/>
    <property type="match status" value="1"/>
</dbReference>
<feature type="compositionally biased region" description="Basic and acidic residues" evidence="1">
    <location>
        <begin position="473"/>
        <end position="496"/>
    </location>
</feature>
<gene>
    <name evidence="3" type="ORF">SEUCBS140593_000094</name>
</gene>
<feature type="region of interest" description="Disordered" evidence="1">
    <location>
        <begin position="38"/>
        <end position="58"/>
    </location>
</feature>
<feature type="region of interest" description="Disordered" evidence="1">
    <location>
        <begin position="460"/>
        <end position="496"/>
    </location>
</feature>
<sequence length="536" mass="59297">MAHAQQSIDSLPLWQTFNSITFAKTQIADIPGKGSGLVAVDSTSQSPSAKPGSDIEAGASHGPISPLISVPEGLVLHAEAVEDYAKQDRNFRLLLDAAGHQSTRGDVLLFLMVQLVIGSRQPGEDLACLPTPWTDYVRFLPADVPLPTMWTDEERLLLRGTSLEVAVQAKLLALENEFDQLRERSSDIPYWDAAFWERKFPLELQHWILVDSWYRSRCLELPRFGPSMVPSIDMVNHSSTPNAYYEDRTAIPAARDDAGVVLLLRPGQQIAAGDEITISYTGGKGNNAPARLTSAGDTSGSQDGFKPASEMLFSYGFIDPESIRHSLVLPVQPFPDDPLSKAKLHVFGAPAPRLEIEQLQVDGEEVVSDGHASNKVRWMCPFLYLMCVNEEDGLDFRLRQETDGSTQLRMFWQDNDVTDMARDFETLTSTHELAPIFRLRVVTVLQEVIESHLERMRSVGSDVDVDGDDGSDEDVKDKQARDETDMTDDGDGHHDDIRGIVAEQAAILRDVESRVLSGALETLEAEVSFTSMTRSC</sequence>
<evidence type="ECO:0000259" key="2">
    <source>
        <dbReference type="PROSITE" id="PS50280"/>
    </source>
</evidence>
<dbReference type="SUPFAM" id="SSF82199">
    <property type="entry name" value="SET domain"/>
    <property type="match status" value="1"/>
</dbReference>
<dbReference type="PANTHER" id="PTHR13271:SF76">
    <property type="entry name" value="SET DOMAIN-CONTAINING PROTEIN 8"/>
    <property type="match status" value="1"/>
</dbReference>
<dbReference type="InterPro" id="IPR001214">
    <property type="entry name" value="SET_dom"/>
</dbReference>
<dbReference type="CDD" id="cd10527">
    <property type="entry name" value="SET_LSMT"/>
    <property type="match status" value="1"/>
</dbReference>
<dbReference type="InterPro" id="IPR046341">
    <property type="entry name" value="SET_dom_sf"/>
</dbReference>
<evidence type="ECO:0000313" key="4">
    <source>
        <dbReference type="Proteomes" id="UP001642482"/>
    </source>
</evidence>
<reference evidence="3 4" key="1">
    <citation type="submission" date="2024-01" db="EMBL/GenBank/DDBJ databases">
        <authorList>
            <person name="Allen C."/>
            <person name="Tagirdzhanova G."/>
        </authorList>
    </citation>
    <scope>NUCLEOTIDE SEQUENCE [LARGE SCALE GENOMIC DNA]</scope>
</reference>
<comment type="caution">
    <text evidence="3">The sequence shown here is derived from an EMBL/GenBank/DDBJ whole genome shotgun (WGS) entry which is preliminary data.</text>
</comment>
<proteinExistence type="predicted"/>
<protein>
    <recommendedName>
        <fullName evidence="2">SET domain-containing protein</fullName>
    </recommendedName>
</protein>
<feature type="compositionally biased region" description="Acidic residues" evidence="1">
    <location>
        <begin position="463"/>
        <end position="472"/>
    </location>
</feature>
<dbReference type="PROSITE" id="PS50280">
    <property type="entry name" value="SET"/>
    <property type="match status" value="1"/>
</dbReference>
<dbReference type="PANTHER" id="PTHR13271">
    <property type="entry name" value="UNCHARACTERIZED PUTATIVE METHYLTRANSFERASE"/>
    <property type="match status" value="1"/>
</dbReference>
<organism evidence="3 4">
    <name type="scientific">Sporothrix eucalyptigena</name>
    <dbReference type="NCBI Taxonomy" id="1812306"/>
    <lineage>
        <taxon>Eukaryota</taxon>
        <taxon>Fungi</taxon>
        <taxon>Dikarya</taxon>
        <taxon>Ascomycota</taxon>
        <taxon>Pezizomycotina</taxon>
        <taxon>Sordariomycetes</taxon>
        <taxon>Sordariomycetidae</taxon>
        <taxon>Ophiostomatales</taxon>
        <taxon>Ophiostomataceae</taxon>
        <taxon>Sporothrix</taxon>
    </lineage>
</organism>
<evidence type="ECO:0000313" key="3">
    <source>
        <dbReference type="EMBL" id="CAK7208204.1"/>
    </source>
</evidence>
<dbReference type="Proteomes" id="UP001642482">
    <property type="component" value="Unassembled WGS sequence"/>
</dbReference>
<keyword evidence="4" id="KW-1185">Reference proteome</keyword>
<dbReference type="InterPro" id="IPR050600">
    <property type="entry name" value="SETD3_SETD6_MTase"/>
</dbReference>